<protein>
    <submittedName>
        <fullName evidence="2">XRE family transcriptional regulator</fullName>
    </submittedName>
</protein>
<dbReference type="InterPro" id="IPR010982">
    <property type="entry name" value="Lambda_DNA-bd_dom_sf"/>
</dbReference>
<dbReference type="HOGENOM" id="CLU_1544440_0_0_11"/>
<evidence type="ECO:0000313" key="2">
    <source>
        <dbReference type="EMBL" id="ADJ45559.1"/>
    </source>
</evidence>
<sequence length="173" mass="18817">MIVVESVGRSAGNSIEVVPVEIITKIFPARPSAVPGIREFVQECLAGAPLAEAEEREVGNTILRALLTAAGPSGVLEVSCRKYPRRVEFDVLPSRDREPAPVPPQPAGPDASAASFAEWLAEALRSRGITKETAAEELGVSPKTMNRWLGGQTEPRLRDLRRIEDRFGDVRLH</sequence>
<organism evidence="2 3">
    <name type="scientific">Amycolatopsis mediterranei (strain U-32)</name>
    <dbReference type="NCBI Taxonomy" id="749927"/>
    <lineage>
        <taxon>Bacteria</taxon>
        <taxon>Bacillati</taxon>
        <taxon>Actinomycetota</taxon>
        <taxon>Actinomycetes</taxon>
        <taxon>Pseudonocardiales</taxon>
        <taxon>Pseudonocardiaceae</taxon>
        <taxon>Amycolatopsis</taxon>
    </lineage>
</organism>
<dbReference type="eggNOG" id="COG1476">
    <property type="taxonomic scope" value="Bacteria"/>
</dbReference>
<name>A0A0H3D7P7_AMYMU</name>
<feature type="domain" description="HTH cro/C1-type" evidence="1">
    <location>
        <begin position="120"/>
        <end position="168"/>
    </location>
</feature>
<dbReference type="Proteomes" id="UP000000328">
    <property type="component" value="Chromosome"/>
</dbReference>
<proteinExistence type="predicted"/>
<evidence type="ECO:0000313" key="3">
    <source>
        <dbReference type="Proteomes" id="UP000000328"/>
    </source>
</evidence>
<dbReference type="KEGG" id="amd:AMED_3780"/>
<dbReference type="OrthoDB" id="3623330at2"/>
<dbReference type="SUPFAM" id="SSF47413">
    <property type="entry name" value="lambda repressor-like DNA-binding domains"/>
    <property type="match status" value="1"/>
</dbReference>
<dbReference type="SMART" id="SM00530">
    <property type="entry name" value="HTH_XRE"/>
    <property type="match status" value="1"/>
</dbReference>
<dbReference type="GO" id="GO:0003677">
    <property type="term" value="F:DNA binding"/>
    <property type="evidence" value="ECO:0007669"/>
    <property type="project" value="InterPro"/>
</dbReference>
<gene>
    <name evidence="2" type="ordered locus">AMED_3780</name>
</gene>
<dbReference type="EMBL" id="CP002000">
    <property type="protein sequence ID" value="ADJ45559.1"/>
    <property type="molecule type" value="Genomic_DNA"/>
</dbReference>
<dbReference type="Pfam" id="PF01381">
    <property type="entry name" value="HTH_3"/>
    <property type="match status" value="1"/>
</dbReference>
<accession>A0A0H3D7P7</accession>
<dbReference type="CDD" id="cd00093">
    <property type="entry name" value="HTH_XRE"/>
    <property type="match status" value="1"/>
</dbReference>
<dbReference type="AlphaFoldDB" id="A0A0H3D7P7"/>
<reference evidence="2 3" key="1">
    <citation type="journal article" date="2010" name="Cell Res.">
        <title>Complete genome sequence of the rifamycin SV-producing Amycolatopsis mediterranei U32 revealed its genetic characteristics in phylogeny and metabolism.</title>
        <authorList>
            <person name="Zhao W."/>
            <person name="Zhong Y."/>
            <person name="Yuan H."/>
            <person name="Wang J."/>
            <person name="Zheng H."/>
            <person name="Wang Y."/>
            <person name="Cen X."/>
            <person name="Xu F."/>
            <person name="Bai J."/>
            <person name="Han X."/>
            <person name="Lu G."/>
            <person name="Zhu Y."/>
            <person name="Shao Z."/>
            <person name="Yan H."/>
            <person name="Li C."/>
            <person name="Peng N."/>
            <person name="Zhang Z."/>
            <person name="Zhang Y."/>
            <person name="Lin W."/>
            <person name="Fan Y."/>
            <person name="Qin Z."/>
            <person name="Hu Y."/>
            <person name="Zhu B."/>
            <person name="Wang S."/>
            <person name="Ding X."/>
            <person name="Zhao G.P."/>
        </authorList>
    </citation>
    <scope>NUCLEOTIDE SEQUENCE [LARGE SCALE GENOMIC DNA]</scope>
    <source>
        <strain evidence="3">U-32</strain>
    </source>
</reference>
<dbReference type="PATRIC" id="fig|749927.5.peg.3909"/>
<dbReference type="Gene3D" id="1.10.260.40">
    <property type="entry name" value="lambda repressor-like DNA-binding domains"/>
    <property type="match status" value="1"/>
</dbReference>
<evidence type="ECO:0000259" key="1">
    <source>
        <dbReference type="PROSITE" id="PS50943"/>
    </source>
</evidence>
<dbReference type="InterPro" id="IPR001387">
    <property type="entry name" value="Cro/C1-type_HTH"/>
</dbReference>
<dbReference type="PROSITE" id="PS50943">
    <property type="entry name" value="HTH_CROC1"/>
    <property type="match status" value="1"/>
</dbReference>